<name>A0AAN9PLS1_CANGL</name>
<keyword evidence="2" id="KW-1185">Reference proteome</keyword>
<dbReference type="AlphaFoldDB" id="A0AAN9PLS1"/>
<gene>
    <name evidence="1" type="ORF">VNO77_45132</name>
</gene>
<reference evidence="1 2" key="1">
    <citation type="submission" date="2024-01" db="EMBL/GenBank/DDBJ databases">
        <title>The genomes of 5 underutilized Papilionoideae crops provide insights into root nodulation and disease resistanc.</title>
        <authorList>
            <person name="Jiang F."/>
        </authorList>
    </citation>
    <scope>NUCLEOTIDE SEQUENCE [LARGE SCALE GENOMIC DNA]</scope>
    <source>
        <strain evidence="1">LVBAO_FW01</strain>
        <tissue evidence="1">Leaves</tissue>
    </source>
</reference>
<comment type="caution">
    <text evidence="1">The sequence shown here is derived from an EMBL/GenBank/DDBJ whole genome shotgun (WGS) entry which is preliminary data.</text>
</comment>
<proteinExistence type="predicted"/>
<evidence type="ECO:0000313" key="2">
    <source>
        <dbReference type="Proteomes" id="UP001367508"/>
    </source>
</evidence>
<organism evidence="1 2">
    <name type="scientific">Canavalia gladiata</name>
    <name type="common">Sword bean</name>
    <name type="synonym">Dolichos gladiatus</name>
    <dbReference type="NCBI Taxonomy" id="3824"/>
    <lineage>
        <taxon>Eukaryota</taxon>
        <taxon>Viridiplantae</taxon>
        <taxon>Streptophyta</taxon>
        <taxon>Embryophyta</taxon>
        <taxon>Tracheophyta</taxon>
        <taxon>Spermatophyta</taxon>
        <taxon>Magnoliopsida</taxon>
        <taxon>eudicotyledons</taxon>
        <taxon>Gunneridae</taxon>
        <taxon>Pentapetalae</taxon>
        <taxon>rosids</taxon>
        <taxon>fabids</taxon>
        <taxon>Fabales</taxon>
        <taxon>Fabaceae</taxon>
        <taxon>Papilionoideae</taxon>
        <taxon>50 kb inversion clade</taxon>
        <taxon>NPAAA clade</taxon>
        <taxon>indigoferoid/millettioid clade</taxon>
        <taxon>Phaseoleae</taxon>
        <taxon>Canavalia</taxon>
    </lineage>
</organism>
<sequence>MHNIVQIFRSHGRYTIFSLLSIDIWEEVFMFKNLDNYDIRWEVLCFLFVLANWIPHLTSTKITKRFPLDLHAVHKVVDKTDSTSFVLFDSTL</sequence>
<protein>
    <submittedName>
        <fullName evidence="1">Uncharacterized protein</fullName>
    </submittedName>
</protein>
<accession>A0AAN9PLS1</accession>
<dbReference type="EMBL" id="JAYMYQ010000014">
    <property type="protein sequence ID" value="KAK7304265.1"/>
    <property type="molecule type" value="Genomic_DNA"/>
</dbReference>
<dbReference type="Proteomes" id="UP001367508">
    <property type="component" value="Unassembled WGS sequence"/>
</dbReference>
<evidence type="ECO:0000313" key="1">
    <source>
        <dbReference type="EMBL" id="KAK7304265.1"/>
    </source>
</evidence>